<reference evidence="1" key="1">
    <citation type="journal article" date="2017" name="Nat. Genet.">
        <title>Contrasting evolutionary genome dynamics between domesticated and wild yeasts.</title>
        <authorList>
            <person name="Yue J.X."/>
            <person name="Li J."/>
            <person name="Aigrain L."/>
            <person name="Hallin J."/>
            <person name="Persson K."/>
            <person name="Oliver K."/>
            <person name="Bergstrom A."/>
            <person name="Coupland P."/>
            <person name="Warringer J."/>
            <person name="Lagomarsino M.C."/>
            <person name="Fischer G."/>
            <person name="Durbin R."/>
            <person name="Liti G."/>
        </authorList>
    </citation>
    <scope>NUCLEOTIDE SEQUENCE</scope>
    <source>
        <strain evidence="1">CBS432</strain>
    </source>
</reference>
<name>A0A8B8UM84_SACPA</name>
<dbReference type="VEuPathDB" id="FungiDB:SPAR_B03800"/>
<reference evidence="1" key="2">
    <citation type="submission" date="2020-01" db="EMBL/GenBank/DDBJ databases">
        <title>Population-level Yeast Reference Genomes.</title>
        <authorList>
            <person name="Yue J.-X."/>
        </authorList>
    </citation>
    <scope>NUCLEOTIDE SEQUENCE</scope>
    <source>
        <strain evidence="1">CBS432</strain>
    </source>
</reference>
<reference evidence="1" key="4">
    <citation type="submission" date="2025-08" db="UniProtKB">
        <authorList>
            <consortium name="RefSeq"/>
        </authorList>
    </citation>
    <scope>IDENTIFICATION</scope>
    <source>
        <strain evidence="1">CBS432</strain>
    </source>
</reference>
<sequence length="144" mass="16767">MTIFSRFSYFDSLFSFKKQEPSPIEIIYCNENNGFINIKSLESSTDDSMEADISDREMATILTRNRKNLGKVAIDKKSIKNQCINLNELKTGLAANKHRLDNDDSTWHQDAYSLEDSLEFNRFDDKQSRILKCSTRRSYLGYKK</sequence>
<protein>
    <submittedName>
        <fullName evidence="1">Hab1p</fullName>
    </submittedName>
</protein>
<organism evidence="1">
    <name type="scientific">Saccharomyces paradoxus</name>
    <name type="common">Yeast</name>
    <name type="synonym">Saccharomyces douglasii</name>
    <dbReference type="NCBI Taxonomy" id="27291"/>
    <lineage>
        <taxon>Eukaryota</taxon>
        <taxon>Fungi</taxon>
        <taxon>Dikarya</taxon>
        <taxon>Ascomycota</taxon>
        <taxon>Saccharomycotina</taxon>
        <taxon>Saccharomycetes</taxon>
        <taxon>Saccharomycetales</taxon>
        <taxon>Saccharomycetaceae</taxon>
        <taxon>Saccharomyces</taxon>
    </lineage>
</organism>
<dbReference type="RefSeq" id="XP_033764873.1">
    <property type="nucleotide sequence ID" value="XM_033908982.1"/>
</dbReference>
<dbReference type="OrthoDB" id="4040705at2759"/>
<gene>
    <name evidence="1" type="primary">HAB1</name>
    <name evidence="1" type="ORF">SPAR_B03800</name>
</gene>
<proteinExistence type="predicted"/>
<reference evidence="1" key="3">
    <citation type="submission" date="2025-07" db="EMBL/GenBank/DDBJ databases">
        <authorList>
            <consortium name="NCBI Genome Project"/>
        </authorList>
    </citation>
    <scope>NUCLEOTIDE SEQUENCE</scope>
    <source>
        <strain evidence="1">CBS432</strain>
    </source>
</reference>
<evidence type="ECO:0000313" key="1">
    <source>
        <dbReference type="RefSeq" id="XP_033764873.1"/>
    </source>
</evidence>
<dbReference type="AlphaFoldDB" id="A0A8B8UM84"/>
<dbReference type="KEGG" id="spao:SPAR_B03800"/>
<accession>A0A8B8UM84</accession>
<dbReference type="GeneID" id="54629064"/>